<proteinExistence type="predicted"/>
<feature type="non-terminal residue" evidence="1">
    <location>
        <position position="214"/>
    </location>
</feature>
<keyword evidence="2" id="KW-1185">Reference proteome</keyword>
<accession>A0A0D2P2W9</accession>
<evidence type="ECO:0000313" key="2">
    <source>
        <dbReference type="Proteomes" id="UP000054270"/>
    </source>
</evidence>
<gene>
    <name evidence="1" type="ORF">HYPSUDRAFT_120924</name>
</gene>
<dbReference type="OMA" id="FAPYESG"/>
<dbReference type="EMBL" id="KN817532">
    <property type="protein sequence ID" value="KJA25259.1"/>
    <property type="molecule type" value="Genomic_DNA"/>
</dbReference>
<protein>
    <submittedName>
        <fullName evidence="1">Uncharacterized protein</fullName>
    </submittedName>
</protein>
<dbReference type="Proteomes" id="UP000054270">
    <property type="component" value="Unassembled WGS sequence"/>
</dbReference>
<dbReference type="STRING" id="945553.A0A0D2P2W9"/>
<name>A0A0D2P2W9_HYPSF</name>
<reference evidence="2" key="1">
    <citation type="submission" date="2014-04" db="EMBL/GenBank/DDBJ databases">
        <title>Evolutionary Origins and Diversification of the Mycorrhizal Mutualists.</title>
        <authorList>
            <consortium name="DOE Joint Genome Institute"/>
            <consortium name="Mycorrhizal Genomics Consortium"/>
            <person name="Kohler A."/>
            <person name="Kuo A."/>
            <person name="Nagy L.G."/>
            <person name="Floudas D."/>
            <person name="Copeland A."/>
            <person name="Barry K.W."/>
            <person name="Cichocki N."/>
            <person name="Veneault-Fourrey C."/>
            <person name="LaButti K."/>
            <person name="Lindquist E.A."/>
            <person name="Lipzen A."/>
            <person name="Lundell T."/>
            <person name="Morin E."/>
            <person name="Murat C."/>
            <person name="Riley R."/>
            <person name="Ohm R."/>
            <person name="Sun H."/>
            <person name="Tunlid A."/>
            <person name="Henrissat B."/>
            <person name="Grigoriev I.V."/>
            <person name="Hibbett D.S."/>
            <person name="Martin F."/>
        </authorList>
    </citation>
    <scope>NUCLEOTIDE SEQUENCE [LARGE SCALE GENOMIC DNA]</scope>
    <source>
        <strain evidence="2">FD-334 SS-4</strain>
    </source>
</reference>
<organism evidence="1 2">
    <name type="scientific">Hypholoma sublateritium (strain FD-334 SS-4)</name>
    <dbReference type="NCBI Taxonomy" id="945553"/>
    <lineage>
        <taxon>Eukaryota</taxon>
        <taxon>Fungi</taxon>
        <taxon>Dikarya</taxon>
        <taxon>Basidiomycota</taxon>
        <taxon>Agaricomycotina</taxon>
        <taxon>Agaricomycetes</taxon>
        <taxon>Agaricomycetidae</taxon>
        <taxon>Agaricales</taxon>
        <taxon>Agaricineae</taxon>
        <taxon>Strophariaceae</taxon>
        <taxon>Hypholoma</taxon>
    </lineage>
</organism>
<dbReference type="AlphaFoldDB" id="A0A0D2P2W9"/>
<feature type="non-terminal residue" evidence="1">
    <location>
        <position position="1"/>
    </location>
</feature>
<evidence type="ECO:0000313" key="1">
    <source>
        <dbReference type="EMBL" id="KJA25259.1"/>
    </source>
</evidence>
<dbReference type="OrthoDB" id="245563at2759"/>
<sequence length="214" mass="23479">VLVLSFDWQDALANMHSHLISGLESKIAAVHIRNFQQMPEALECLESPSLVSVLITDTGITNREYAKVLHKLVAYVKKGGSVAFGGAFVCFIRPTDFSKFMKTTWGLNWEMGSYFRSQFSVNPSNDVVKKNPSLVKSYSMKCSHVAGIQPEMAVYHQTDESYTQSNVFDSQKTSDISTGEAPAVSVSLGKGRLSILGDVNQEDESTNTVLAMLG</sequence>